<dbReference type="AlphaFoldDB" id="A0A1G6XTB0"/>
<sequence>MWRREVQENGQIHFLKTRLNGVAKGDINHDPNFGGFDRRWL</sequence>
<evidence type="ECO:0000313" key="2">
    <source>
        <dbReference type="Proteomes" id="UP000199245"/>
    </source>
</evidence>
<protein>
    <submittedName>
        <fullName evidence="1">Uncharacterized protein</fullName>
    </submittedName>
</protein>
<proteinExistence type="predicted"/>
<reference evidence="1 2" key="1">
    <citation type="submission" date="2016-10" db="EMBL/GenBank/DDBJ databases">
        <authorList>
            <person name="de Groot N.N."/>
        </authorList>
    </citation>
    <scope>NUCLEOTIDE SEQUENCE [LARGE SCALE GENOMIC DNA]</scope>
    <source>
        <strain evidence="1 2">R5</strain>
    </source>
</reference>
<gene>
    <name evidence="1" type="ORF">SAMN05216337_1015126</name>
</gene>
<dbReference type="Proteomes" id="UP000199245">
    <property type="component" value="Unassembled WGS sequence"/>
</dbReference>
<evidence type="ECO:0000313" key="1">
    <source>
        <dbReference type="EMBL" id="SDD80586.1"/>
    </source>
</evidence>
<organism evidence="1 2">
    <name type="scientific">Bradyrhizobium brasilense</name>
    <dbReference type="NCBI Taxonomy" id="1419277"/>
    <lineage>
        <taxon>Bacteria</taxon>
        <taxon>Pseudomonadati</taxon>
        <taxon>Pseudomonadota</taxon>
        <taxon>Alphaproteobacteria</taxon>
        <taxon>Hyphomicrobiales</taxon>
        <taxon>Nitrobacteraceae</taxon>
        <taxon>Bradyrhizobium</taxon>
    </lineage>
</organism>
<accession>A0A1G6XTB0</accession>
<name>A0A1G6XTB0_9BRAD</name>
<dbReference type="EMBL" id="FMZW01000015">
    <property type="protein sequence ID" value="SDD80586.1"/>
    <property type="molecule type" value="Genomic_DNA"/>
</dbReference>